<keyword evidence="6" id="KW-0130">Cell adhesion</keyword>
<dbReference type="InterPro" id="IPR007110">
    <property type="entry name" value="Ig-like_dom"/>
</dbReference>
<dbReference type="FunFam" id="2.60.40.10:FF:000267">
    <property type="entry name" value="Sidekick cell adhesion molecule 2"/>
    <property type="match status" value="1"/>
</dbReference>
<evidence type="ECO:0000313" key="19">
    <source>
        <dbReference type="Ensembl" id="ENSCAFP00000075043.1"/>
    </source>
</evidence>
<reference evidence="19" key="2">
    <citation type="submission" date="2025-08" db="UniProtKB">
        <authorList>
            <consortium name="Ensembl"/>
        </authorList>
    </citation>
    <scope>IDENTIFICATION</scope>
</reference>
<keyword evidence="5" id="KW-0677">Repeat</keyword>
<evidence type="ECO:0000256" key="7">
    <source>
        <dbReference type="ARBA" id="ARBA00022989"/>
    </source>
</evidence>
<dbReference type="InterPro" id="IPR003599">
    <property type="entry name" value="Ig_sub"/>
</dbReference>
<dbReference type="FunFam" id="2.60.40.10:FF:000420">
    <property type="entry name" value="Sidekick cell adhesion molecule 2"/>
    <property type="match status" value="1"/>
</dbReference>
<keyword evidence="11" id="KW-0325">Glycoprotein</keyword>
<proteinExistence type="inferred from homology"/>
<keyword evidence="8" id="KW-0770">Synapse</keyword>
<evidence type="ECO:0000256" key="12">
    <source>
        <dbReference type="ARBA" id="ARBA00023319"/>
    </source>
</evidence>
<dbReference type="SMART" id="SM00060">
    <property type="entry name" value="FN3"/>
    <property type="match status" value="13"/>
</dbReference>
<dbReference type="FunFam" id="2.60.40.10:FF:000253">
    <property type="entry name" value="Sidekick cell adhesion molecule 1"/>
    <property type="match status" value="1"/>
</dbReference>
<dbReference type="CDD" id="cd00063">
    <property type="entry name" value="FN3"/>
    <property type="match status" value="13"/>
</dbReference>
<keyword evidence="3 16" id="KW-0812">Transmembrane</keyword>
<dbReference type="FunFam" id="2.60.40.10:FF:000206">
    <property type="entry name" value="Sidekick cell adhesion molecule 2"/>
    <property type="match status" value="1"/>
</dbReference>
<evidence type="ECO:0000259" key="18">
    <source>
        <dbReference type="PROSITE" id="PS50853"/>
    </source>
</evidence>
<dbReference type="InterPro" id="IPR013783">
    <property type="entry name" value="Ig-like_fold"/>
</dbReference>
<dbReference type="InterPro" id="IPR003598">
    <property type="entry name" value="Ig_sub2"/>
</dbReference>
<dbReference type="SMART" id="SM00408">
    <property type="entry name" value="IGc2"/>
    <property type="match status" value="5"/>
</dbReference>
<feature type="domain" description="Fibronectin type-III" evidence="18">
    <location>
        <begin position="987"/>
        <end position="1086"/>
    </location>
</feature>
<evidence type="ECO:0000256" key="13">
    <source>
        <dbReference type="ARBA" id="ARBA00034103"/>
    </source>
</evidence>
<dbReference type="FunFam" id="2.60.40.10:FF:000209">
    <property type="entry name" value="Sidekick cell adhesion molecule 2"/>
    <property type="match status" value="1"/>
</dbReference>
<comment type="subcellular location">
    <subcellularLocation>
        <location evidence="1">Cell membrane</location>
        <topology evidence="1">Single-pass type I membrane protein</topology>
    </subcellularLocation>
    <subcellularLocation>
        <location evidence="13">Synapse</location>
    </subcellularLocation>
</comment>
<organism evidence="19 20">
    <name type="scientific">Canis lupus familiaris</name>
    <name type="common">Dog</name>
    <name type="synonym">Canis familiaris</name>
    <dbReference type="NCBI Taxonomy" id="9615"/>
    <lineage>
        <taxon>Eukaryota</taxon>
        <taxon>Metazoa</taxon>
        <taxon>Chordata</taxon>
        <taxon>Craniata</taxon>
        <taxon>Vertebrata</taxon>
        <taxon>Euteleostomi</taxon>
        <taxon>Mammalia</taxon>
        <taxon>Eutheria</taxon>
        <taxon>Laurasiatheria</taxon>
        <taxon>Carnivora</taxon>
        <taxon>Caniformia</taxon>
        <taxon>Canidae</taxon>
        <taxon>Canis</taxon>
    </lineage>
</organism>
<dbReference type="FunFam" id="2.60.40.10:FF:000237">
    <property type="entry name" value="Sidekick cell adhesion molecule 2"/>
    <property type="match status" value="1"/>
</dbReference>
<dbReference type="Proteomes" id="UP000002254">
    <property type="component" value="Chromosome 6"/>
</dbReference>
<evidence type="ECO:0000256" key="5">
    <source>
        <dbReference type="ARBA" id="ARBA00022737"/>
    </source>
</evidence>
<feature type="compositionally biased region" description="Acidic residues" evidence="15">
    <location>
        <begin position="2019"/>
        <end position="2030"/>
    </location>
</feature>
<feature type="domain" description="Ig-like" evidence="17">
    <location>
        <begin position="19"/>
        <end position="101"/>
    </location>
</feature>
<feature type="domain" description="Ig-like" evidence="17">
    <location>
        <begin position="488"/>
        <end position="578"/>
    </location>
</feature>
<evidence type="ECO:0000256" key="15">
    <source>
        <dbReference type="SAM" id="MobiDB-lite"/>
    </source>
</evidence>
<dbReference type="FunFam" id="2.60.40.10:FF:000359">
    <property type="entry name" value="Sidekick cell adhesion molecule 2"/>
    <property type="match status" value="1"/>
</dbReference>
<feature type="domain" description="Ig-like" evidence="17">
    <location>
        <begin position="395"/>
        <end position="484"/>
    </location>
</feature>
<evidence type="ECO:0000256" key="14">
    <source>
        <dbReference type="ARBA" id="ARBA00061621"/>
    </source>
</evidence>
<feature type="domain" description="Fibronectin type-III" evidence="18">
    <location>
        <begin position="686"/>
        <end position="782"/>
    </location>
</feature>
<dbReference type="FunFam" id="2.60.40.10:FF:000360">
    <property type="entry name" value="Sidekick cell adhesion molecule 2"/>
    <property type="match status" value="1"/>
</dbReference>
<evidence type="ECO:0000256" key="11">
    <source>
        <dbReference type="ARBA" id="ARBA00023180"/>
    </source>
</evidence>
<dbReference type="Gene3D" id="2.60.40.10">
    <property type="entry name" value="Immunoglobulins"/>
    <property type="match status" value="19"/>
</dbReference>
<dbReference type="Pfam" id="PF00041">
    <property type="entry name" value="fn3"/>
    <property type="match status" value="13"/>
</dbReference>
<feature type="region of interest" description="Disordered" evidence="15">
    <location>
        <begin position="2011"/>
        <end position="2038"/>
    </location>
</feature>
<dbReference type="FunFam" id="2.60.40.10:FF:000177">
    <property type="entry name" value="Sidekick cell adhesion molecule 2"/>
    <property type="match status" value="1"/>
</dbReference>
<keyword evidence="9 16" id="KW-0472">Membrane</keyword>
<comment type="similarity">
    <text evidence="14">Belongs to the sidekick family.</text>
</comment>
<dbReference type="FunFam" id="2.60.40.10:FF:000271">
    <property type="entry name" value="Sidekick cell adhesion molecule 2"/>
    <property type="match status" value="1"/>
</dbReference>
<feature type="transmembrane region" description="Helical" evidence="16">
    <location>
        <begin position="1903"/>
        <end position="1926"/>
    </location>
</feature>
<dbReference type="InterPro" id="IPR003961">
    <property type="entry name" value="FN3_dom"/>
</dbReference>
<evidence type="ECO:0000259" key="17">
    <source>
        <dbReference type="PROSITE" id="PS50835"/>
    </source>
</evidence>
<evidence type="ECO:0000256" key="1">
    <source>
        <dbReference type="ARBA" id="ARBA00004251"/>
    </source>
</evidence>
<feature type="domain" description="Ig-like" evidence="17">
    <location>
        <begin position="208"/>
        <end position="296"/>
    </location>
</feature>
<dbReference type="PRINTS" id="PR00014">
    <property type="entry name" value="FNTYPEIII"/>
</dbReference>
<dbReference type="FunFam" id="2.60.40.10:FF:000266">
    <property type="entry name" value="Sidekick cell adhesion molecule 2"/>
    <property type="match status" value="1"/>
</dbReference>
<evidence type="ECO:0000313" key="20">
    <source>
        <dbReference type="Proteomes" id="UP000002254"/>
    </source>
</evidence>
<dbReference type="FunFam" id="2.60.40.10:FF:000434">
    <property type="entry name" value="Sidekick cell adhesion molecule 2"/>
    <property type="match status" value="1"/>
</dbReference>
<keyword evidence="4" id="KW-0732">Signal</keyword>
<dbReference type="Pfam" id="PF13927">
    <property type="entry name" value="Ig_3"/>
    <property type="match status" value="3"/>
</dbReference>
<dbReference type="SUPFAM" id="SSF48726">
    <property type="entry name" value="Immunoglobulin"/>
    <property type="match status" value="5"/>
</dbReference>
<protein>
    <submittedName>
        <fullName evidence="19">Sidekick cell adhesion molecule 1</fullName>
    </submittedName>
</protein>
<feature type="domain" description="Fibronectin type-III" evidence="18">
    <location>
        <begin position="1295"/>
        <end position="1389"/>
    </location>
</feature>
<evidence type="ECO:0000256" key="2">
    <source>
        <dbReference type="ARBA" id="ARBA00022475"/>
    </source>
</evidence>
<dbReference type="PANTHER" id="PTHR13817:SF55">
    <property type="entry name" value="PROTEIN SIDEKICK-1"/>
    <property type="match status" value="1"/>
</dbReference>
<gene>
    <name evidence="19" type="primary">SDK1</name>
</gene>
<keyword evidence="10" id="KW-1015">Disulfide bond</keyword>
<feature type="domain" description="Fibronectin type-III" evidence="18">
    <location>
        <begin position="1194"/>
        <end position="1291"/>
    </location>
</feature>
<evidence type="ECO:0000256" key="4">
    <source>
        <dbReference type="ARBA" id="ARBA00022729"/>
    </source>
</evidence>
<dbReference type="InterPro" id="IPR050964">
    <property type="entry name" value="Striated_Muscle_Regulatory"/>
</dbReference>
<evidence type="ECO:0000256" key="8">
    <source>
        <dbReference type="ARBA" id="ARBA00023018"/>
    </source>
</evidence>
<dbReference type="InterPro" id="IPR036116">
    <property type="entry name" value="FN3_sf"/>
</dbReference>
<keyword evidence="12" id="KW-0393">Immunoglobulin domain</keyword>
<evidence type="ECO:0000256" key="16">
    <source>
        <dbReference type="SAM" id="Phobius"/>
    </source>
</evidence>
<keyword evidence="2" id="KW-1003">Cell membrane</keyword>
<dbReference type="Ensembl" id="ENSCAFT00000097329.1">
    <property type="protein sequence ID" value="ENSCAFP00000075043.1"/>
    <property type="gene ID" value="ENSCAFG00000016192.6"/>
</dbReference>
<feature type="domain" description="Fibronectin type-III" evidence="18">
    <location>
        <begin position="787"/>
        <end position="885"/>
    </location>
</feature>
<dbReference type="FunFam" id="2.60.40.10:FF:000301">
    <property type="entry name" value="Sidekick cell adhesion molecule 2"/>
    <property type="match status" value="1"/>
</dbReference>
<evidence type="ECO:0000256" key="6">
    <source>
        <dbReference type="ARBA" id="ARBA00022889"/>
    </source>
</evidence>
<dbReference type="FunFam" id="2.60.40.10:FF:000202">
    <property type="entry name" value="Sidekick cell adhesion molecule 1"/>
    <property type="match status" value="1"/>
</dbReference>
<feature type="domain" description="Fibronectin type-III" evidence="18">
    <location>
        <begin position="889"/>
        <end position="983"/>
    </location>
</feature>
<feature type="domain" description="Fibronectin type-III" evidence="18">
    <location>
        <begin position="585"/>
        <end position="681"/>
    </location>
</feature>
<sequence>MCTSFTFLSFFNISDDVVPYFKTEPGLPQIHLEGNRLVLTCLAEGSWPLEFKWMHNDSELTTYTSEYKYIIPSLQRLDAGFYRCVVRNRMGALLQRRSEVQVAYMGNFMDTDQRKTVSQGHAAVLNLLPITSCPRPQVTWFREGHKIIPSHRIAITLENQLVILATTAGDTGAYYAQAVNERNGENKTSPLIHLSIARDVGTPETMAPVIVVPPGNRSVVAGSSEITLECIANARPIQELHVNWKRNGVRISGGLHSFGRHLTISNPTSADTGLYVCEATLSGSTFDAATAKAFLSIIEPPYFTAEPESRILVEVEETVDIVCRAMGVPLPTLQWYKDAISISKLQNPRYKMLSSGGLRIQKLRPEDSGIFQCFASNEGGEIQTYTYLDVTNVAPAFTQLPVDTTVTDGMTATLRCEVSGAPKPAITWRRGKHILASGSVRIPRFMLLESGGLQIAPVSIQDAGNYTCYAANMEGSLNASAALTVWNRTFIINPPEDRVVIKGTTATLRCGATHDPRITLRYVWKKDNTVITPSSSSRIVVEKDGSLLISQTWSGDIGDYTCEIISEGGNDSRTARLEVIELPHSPQNLLATLNSSHSHTVMLSWVRPFDGNSPVLYYIVELSENNSPWKVHLSNVGPEMTGITVRGLTPARTYQFRVCAVNQVGRGQYSAETSRLMLPEEPPSAPPKNIVASGRTNQSIMVQWQPPPETEHNGVLRGYILRYRLAGLPGEHQQRNITSPEVNYCLVTELIIWTQYEIQVAAYNGAGLGVFSRAVTEYTLQGVPTAPPQNVQMEAVNSTTIQFLWNPPPQQFINGINQGYKLLAWPAEVPEATTVVTIAPDFHGVHHGYITNLKKFTAYFASVLCFTTPGDGPPSTPQLIWTHEDKPGAVGHLSFTEILDTSLKVSWQEPLEKNGIITGYQVSWEVYGRNGSRLTHTLSNTTHEYKIKGLSSLTTYTIDVAAVTTAGAGLATSSTISSGVPPELPGAPSNLVISNISPRSATLQFRPGYDGKTSISRWIVEGQVGAIGDEEEWVSLYEEENEPDAQTLEIPNLTPYTHYRFRMRQVNIVGSSPVSQSSRVIQTLQAPPDVAPTSVTVRTASETSLRLRWVPLPDSQYNGNPESVGYRIKYWRPDLQAPSLTQVINDRLEREFTIEGLEEWTEYELQMQAFNAIGAGPWSVAVRGRTRESVPSAAPENVSAEAVSSTQILLTWASVPEQDQNGLILGYKVLFRAKDLDPEPRSHVVRGNHSQSALLAGLRKFVLYELQVLAFTRIGNGVPSSPLILERTKDDAPGPPVRLVFPEVRLTSVRIVWQPPEEPNGIILGYQIAYRLASSSPNTFTTVEVGATVRQFTATELAPESAYVFRLSAKTRQGWGEPLEATVITTEKRERPAPPRELLVPQAEVTARSLRLQWVPGSDGASPIRYFTVQVRELPRGEWQTYSSSISHEATACAVERLRPFTSYKLRLKATNDIGDSDFSAETDAVTTLQDVPGEPPSFISVTPHTTSSVLIQWRPPRDESLNGLLQGYRIYYRELESEASAATVSKTLKTPSALRAELTDLKKYRRYEVILTAYNIIGESPASAPVEVFVGEAAPAMAPQNIQVTPLTASQLEVTWDPPPPESQNGNIQGYKVYYWEAESQNETEKMKVLFLPETMVKLKNLTSHTQYLVSISAFNAAGDGPQSDPRQGRTHQAAPGTPSFLAFSEITSTTLNVSWGEPAAANGVLQGYRVVYEPLAPVQGVSKVVTVDVNGNWQRWLKVRDLTKGVTYFFRVQARTIAYGPELQANVTAGPAEGSPGSPRDVLVTKSASELTLQWTEGNAGRTPTTGYVIEARPSDEGLWDMFVKDIPRSATSYSVSLDKLRQGVTYEFRVVAVNQAGYGEPSSPSMAVSAQVETPFYEEWWFLLVMALSSLIVILLVVFALVLHGQNRRYRSCSTGKSISNMEESVTLDNGGFAALELNSRHLNVKNTFSKKNGTRSPPRPSPGGLHYSDEDICNKYNGTVLTESANLKEKSVDASESEGTDSESEDVPPQHSFVNHYMSDPTYYNSWKRRAPGGRAPHRFILFSVLSLPSLNSLCVEPSV</sequence>
<dbReference type="SUPFAM" id="SSF49265">
    <property type="entry name" value="Fibronectin type III"/>
    <property type="match status" value="7"/>
</dbReference>
<dbReference type="FunFam" id="2.60.40.10:FF:000231">
    <property type="entry name" value="Sidekick cell adhesion molecule 2"/>
    <property type="match status" value="1"/>
</dbReference>
<dbReference type="PROSITE" id="PS50853">
    <property type="entry name" value="FN3"/>
    <property type="match status" value="13"/>
</dbReference>
<dbReference type="SMART" id="SM00409">
    <property type="entry name" value="IG"/>
    <property type="match status" value="6"/>
</dbReference>
<dbReference type="FunFam" id="2.60.40.10:FF:000158">
    <property type="entry name" value="Sidekick cell adhesion molecule 2"/>
    <property type="match status" value="1"/>
</dbReference>
<dbReference type="CDD" id="cd00096">
    <property type="entry name" value="Ig"/>
    <property type="match status" value="2"/>
</dbReference>
<accession>A0A8P0TTX2</accession>
<dbReference type="GO" id="GO:0045202">
    <property type="term" value="C:synapse"/>
    <property type="evidence" value="ECO:0007669"/>
    <property type="project" value="UniProtKB-SubCell"/>
</dbReference>
<dbReference type="InterPro" id="IPR013098">
    <property type="entry name" value="Ig_I-set"/>
</dbReference>
<evidence type="ECO:0000256" key="9">
    <source>
        <dbReference type="ARBA" id="ARBA00023136"/>
    </source>
</evidence>
<dbReference type="Pfam" id="PF07679">
    <property type="entry name" value="I-set"/>
    <property type="match status" value="3"/>
</dbReference>
<reference evidence="19 20" key="1">
    <citation type="journal article" date="2005" name="Nature">
        <title>Genome sequence, comparative analysis and haplotype structure of the domestic dog.</title>
        <authorList>
            <consortium name="Broad Sequencing Platform"/>
            <person name="Lindblad-Toh K."/>
            <person name="Wade C.M."/>
            <person name="Mikkelsen T.S."/>
            <person name="Karlsson E.K."/>
            <person name="Jaffe D.B."/>
            <person name="Kamal M."/>
            <person name="Clamp M."/>
            <person name="Chang J.L."/>
            <person name="Kulbokas E.J. III"/>
            <person name="Zody M.C."/>
            <person name="Mauceli E."/>
            <person name="Xie X."/>
            <person name="Breen M."/>
            <person name="Wayne R.K."/>
            <person name="Ostrander E.A."/>
            <person name="Ponting C.P."/>
            <person name="Galibert F."/>
            <person name="Smith D.R."/>
            <person name="DeJong P.J."/>
            <person name="Kirkness E."/>
            <person name="Alvarez P."/>
            <person name="Biagi T."/>
            <person name="Brockman W."/>
            <person name="Butler J."/>
            <person name="Chin C.W."/>
            <person name="Cook A."/>
            <person name="Cuff J."/>
            <person name="Daly M.J."/>
            <person name="DeCaprio D."/>
            <person name="Gnerre S."/>
            <person name="Grabherr M."/>
            <person name="Kellis M."/>
            <person name="Kleber M."/>
            <person name="Bardeleben C."/>
            <person name="Goodstadt L."/>
            <person name="Heger A."/>
            <person name="Hitte C."/>
            <person name="Kim L."/>
            <person name="Koepfli K.P."/>
            <person name="Parker H.G."/>
            <person name="Pollinger J.P."/>
            <person name="Searle S.M."/>
            <person name="Sutter N.B."/>
            <person name="Thomas R."/>
            <person name="Webber C."/>
            <person name="Baldwin J."/>
            <person name="Abebe A."/>
            <person name="Abouelleil A."/>
            <person name="Aftuck L."/>
            <person name="Ait-Zahra M."/>
            <person name="Aldredge T."/>
            <person name="Allen N."/>
            <person name="An P."/>
            <person name="Anderson S."/>
            <person name="Antoine C."/>
            <person name="Arachchi H."/>
            <person name="Aslam A."/>
            <person name="Ayotte L."/>
            <person name="Bachantsang P."/>
            <person name="Barry A."/>
            <person name="Bayul T."/>
            <person name="Benamara M."/>
            <person name="Berlin A."/>
            <person name="Bessette D."/>
            <person name="Blitshteyn B."/>
            <person name="Bloom T."/>
            <person name="Blye J."/>
            <person name="Boguslavskiy L."/>
            <person name="Bonnet C."/>
            <person name="Boukhgalter B."/>
            <person name="Brown A."/>
            <person name="Cahill P."/>
            <person name="Calixte N."/>
            <person name="Camarata J."/>
            <person name="Cheshatsang Y."/>
            <person name="Chu J."/>
            <person name="Citroen M."/>
            <person name="Collymore A."/>
            <person name="Cooke P."/>
            <person name="Dawoe T."/>
            <person name="Daza R."/>
            <person name="Decktor K."/>
            <person name="DeGray S."/>
            <person name="Dhargay N."/>
            <person name="Dooley K."/>
            <person name="Dooley K."/>
            <person name="Dorje P."/>
            <person name="Dorjee K."/>
            <person name="Dorris L."/>
            <person name="Duffey N."/>
            <person name="Dupes A."/>
            <person name="Egbiremolen O."/>
            <person name="Elong R."/>
            <person name="Falk J."/>
            <person name="Farina A."/>
            <person name="Faro S."/>
            <person name="Ferguson D."/>
            <person name="Ferreira P."/>
            <person name="Fisher S."/>
            <person name="FitzGerald M."/>
            <person name="Foley K."/>
            <person name="Foley C."/>
            <person name="Franke A."/>
            <person name="Friedrich D."/>
            <person name="Gage D."/>
            <person name="Garber M."/>
            <person name="Gearin G."/>
            <person name="Giannoukos G."/>
            <person name="Goode T."/>
            <person name="Goyette A."/>
            <person name="Graham J."/>
            <person name="Grandbois E."/>
            <person name="Gyaltsen K."/>
            <person name="Hafez N."/>
            <person name="Hagopian D."/>
            <person name="Hagos B."/>
            <person name="Hall J."/>
            <person name="Healy C."/>
            <person name="Hegarty R."/>
            <person name="Honan T."/>
            <person name="Horn A."/>
            <person name="Houde N."/>
            <person name="Hughes L."/>
            <person name="Hunnicutt L."/>
            <person name="Husby M."/>
            <person name="Jester B."/>
            <person name="Jones C."/>
            <person name="Kamat A."/>
            <person name="Kanga B."/>
            <person name="Kells C."/>
            <person name="Khazanovich D."/>
            <person name="Kieu A.C."/>
            <person name="Kisner P."/>
            <person name="Kumar M."/>
            <person name="Lance K."/>
            <person name="Landers T."/>
            <person name="Lara M."/>
            <person name="Lee W."/>
            <person name="Leger J.P."/>
            <person name="Lennon N."/>
            <person name="Leuper L."/>
            <person name="LeVine S."/>
            <person name="Liu J."/>
            <person name="Liu X."/>
            <person name="Lokyitsang Y."/>
            <person name="Lokyitsang T."/>
            <person name="Lui A."/>
            <person name="Macdonald J."/>
            <person name="Major J."/>
            <person name="Marabella R."/>
            <person name="Maru K."/>
            <person name="Matthews C."/>
            <person name="McDonough S."/>
            <person name="Mehta T."/>
            <person name="Meldrim J."/>
            <person name="Melnikov A."/>
            <person name="Meneus L."/>
            <person name="Mihalev A."/>
            <person name="Mihova T."/>
            <person name="Miller K."/>
            <person name="Mittelman R."/>
            <person name="Mlenga V."/>
            <person name="Mulrain L."/>
            <person name="Munson G."/>
            <person name="Navidi A."/>
            <person name="Naylor J."/>
            <person name="Nguyen T."/>
            <person name="Nguyen N."/>
            <person name="Nguyen C."/>
            <person name="Nguyen T."/>
            <person name="Nicol R."/>
            <person name="Norbu N."/>
            <person name="Norbu C."/>
            <person name="Novod N."/>
            <person name="Nyima T."/>
            <person name="Olandt P."/>
            <person name="O'Neill B."/>
            <person name="O'Neill K."/>
            <person name="Osman S."/>
            <person name="Oyono L."/>
            <person name="Patti C."/>
            <person name="Perrin D."/>
            <person name="Phunkhang P."/>
            <person name="Pierre F."/>
            <person name="Priest M."/>
            <person name="Rachupka A."/>
            <person name="Raghuraman S."/>
            <person name="Rameau R."/>
            <person name="Ray V."/>
            <person name="Raymond C."/>
            <person name="Rege F."/>
            <person name="Rise C."/>
            <person name="Rogers J."/>
            <person name="Rogov P."/>
            <person name="Sahalie J."/>
            <person name="Settipalli S."/>
            <person name="Sharpe T."/>
            <person name="Shea T."/>
            <person name="Sheehan M."/>
            <person name="Sherpa N."/>
            <person name="Shi J."/>
            <person name="Shih D."/>
            <person name="Sloan J."/>
            <person name="Smith C."/>
            <person name="Sparrow T."/>
            <person name="Stalker J."/>
            <person name="Stange-Thomann N."/>
            <person name="Stavropoulos S."/>
            <person name="Stone C."/>
            <person name="Stone S."/>
            <person name="Sykes S."/>
            <person name="Tchuinga P."/>
            <person name="Tenzing P."/>
            <person name="Tesfaye S."/>
            <person name="Thoulutsang D."/>
            <person name="Thoulutsang Y."/>
            <person name="Topham K."/>
            <person name="Topping I."/>
            <person name="Tsamla T."/>
            <person name="Vassiliev H."/>
            <person name="Venkataraman V."/>
            <person name="Vo A."/>
            <person name="Wangchuk T."/>
            <person name="Wangdi T."/>
            <person name="Weiand M."/>
            <person name="Wilkinson J."/>
            <person name="Wilson A."/>
            <person name="Yadav S."/>
            <person name="Yang S."/>
            <person name="Yang X."/>
            <person name="Young G."/>
            <person name="Yu Q."/>
            <person name="Zainoun J."/>
            <person name="Zembek L."/>
            <person name="Zimmer A."/>
            <person name="Lander E.S."/>
        </authorList>
    </citation>
    <scope>NUCLEOTIDE SEQUENCE [LARGE SCALE GENOMIC DNA]</scope>
    <source>
        <strain evidence="19">Boxer</strain>
    </source>
</reference>
<feature type="domain" description="Ig-like" evidence="17">
    <location>
        <begin position="301"/>
        <end position="391"/>
    </location>
</feature>
<feature type="region of interest" description="Disordered" evidence="15">
    <location>
        <begin position="1970"/>
        <end position="1994"/>
    </location>
</feature>
<dbReference type="GO" id="GO:0007155">
    <property type="term" value="P:cell adhesion"/>
    <property type="evidence" value="ECO:0007669"/>
    <property type="project" value="UniProtKB-KW"/>
</dbReference>
<feature type="domain" description="Fibronectin type-III" evidence="18">
    <location>
        <begin position="1496"/>
        <end position="1594"/>
    </location>
</feature>
<evidence type="ECO:0000256" key="3">
    <source>
        <dbReference type="ARBA" id="ARBA00022692"/>
    </source>
</evidence>
<dbReference type="FunFam" id="2.60.40.10:FF:000261">
    <property type="entry name" value="Sidekick cell adhesion molecule 2"/>
    <property type="match status" value="1"/>
</dbReference>
<dbReference type="GO" id="GO:0005886">
    <property type="term" value="C:plasma membrane"/>
    <property type="evidence" value="ECO:0007669"/>
    <property type="project" value="UniProtKB-SubCell"/>
</dbReference>
<dbReference type="FunFam" id="2.60.40.10:FF:000236">
    <property type="entry name" value="Sidekick cell adhesion molecule 2"/>
    <property type="match status" value="1"/>
</dbReference>
<evidence type="ECO:0000256" key="10">
    <source>
        <dbReference type="ARBA" id="ARBA00023157"/>
    </source>
</evidence>
<feature type="domain" description="Fibronectin type-III" evidence="18">
    <location>
        <begin position="1394"/>
        <end position="1491"/>
    </location>
</feature>
<dbReference type="PROSITE" id="PS50835">
    <property type="entry name" value="IG_LIKE"/>
    <property type="match status" value="5"/>
</dbReference>
<dbReference type="OrthoDB" id="8923679at2759"/>
<dbReference type="FunFam" id="2.60.40.10:FF:000485">
    <property type="entry name" value="Sidekick cell adhesion molecule 2"/>
    <property type="match status" value="1"/>
</dbReference>
<feature type="domain" description="Fibronectin type-III" evidence="18">
    <location>
        <begin position="1091"/>
        <end position="1189"/>
    </location>
</feature>
<keyword evidence="7 16" id="KW-1133">Transmembrane helix</keyword>
<dbReference type="PANTHER" id="PTHR13817">
    <property type="entry name" value="TITIN"/>
    <property type="match status" value="1"/>
</dbReference>
<dbReference type="InterPro" id="IPR036179">
    <property type="entry name" value="Ig-like_dom_sf"/>
</dbReference>
<name>A0A8P0TTX2_CANLF</name>
<feature type="domain" description="Fibronectin type-III" evidence="18">
    <location>
        <begin position="1797"/>
        <end position="1895"/>
    </location>
</feature>
<feature type="domain" description="Fibronectin type-III" evidence="18">
    <location>
        <begin position="1599"/>
        <end position="1695"/>
    </location>
</feature>
<feature type="domain" description="Fibronectin type-III" evidence="18">
    <location>
        <begin position="1696"/>
        <end position="1794"/>
    </location>
</feature>